<dbReference type="Proteomes" id="UP001153148">
    <property type="component" value="Unassembled WGS sequence"/>
</dbReference>
<keyword evidence="2" id="KW-0443">Lipid metabolism</keyword>
<accession>A0ABN7PIR2</accession>
<evidence type="ECO:0000313" key="5">
    <source>
        <dbReference type="Proteomes" id="UP001153148"/>
    </source>
</evidence>
<dbReference type="SUPFAM" id="SSF53474">
    <property type="entry name" value="alpha/beta-Hydrolases"/>
    <property type="match status" value="1"/>
</dbReference>
<protein>
    <recommendedName>
        <fullName evidence="3">AB hydrolase-1 domain-containing protein</fullName>
    </recommendedName>
</protein>
<dbReference type="PANTHER" id="PTHR11005">
    <property type="entry name" value="LYSOSOMAL ACID LIPASE-RELATED"/>
    <property type="match status" value="1"/>
</dbReference>
<gene>
    <name evidence="4" type="ORF">TPAB3V08_LOCUS13920</name>
</gene>
<evidence type="ECO:0000256" key="2">
    <source>
        <dbReference type="ARBA" id="ARBA00023098"/>
    </source>
</evidence>
<keyword evidence="5" id="KW-1185">Reference proteome</keyword>
<dbReference type="Pfam" id="PF00561">
    <property type="entry name" value="Abhydrolase_1"/>
    <property type="match status" value="1"/>
</dbReference>
<dbReference type="InterPro" id="IPR029058">
    <property type="entry name" value="AB_hydrolase_fold"/>
</dbReference>
<organism evidence="4 5">
    <name type="scientific">Timema podura</name>
    <name type="common">Walking stick</name>
    <dbReference type="NCBI Taxonomy" id="61482"/>
    <lineage>
        <taxon>Eukaryota</taxon>
        <taxon>Metazoa</taxon>
        <taxon>Ecdysozoa</taxon>
        <taxon>Arthropoda</taxon>
        <taxon>Hexapoda</taxon>
        <taxon>Insecta</taxon>
        <taxon>Pterygota</taxon>
        <taxon>Neoptera</taxon>
        <taxon>Polyneoptera</taxon>
        <taxon>Phasmatodea</taxon>
        <taxon>Timematodea</taxon>
        <taxon>Timematoidea</taxon>
        <taxon>Timematidae</taxon>
        <taxon>Timema</taxon>
    </lineage>
</organism>
<keyword evidence="1" id="KW-0442">Lipid degradation</keyword>
<feature type="domain" description="AB hydrolase-1" evidence="3">
    <location>
        <begin position="27"/>
        <end position="131"/>
    </location>
</feature>
<dbReference type="EMBL" id="CAJPIN010061624">
    <property type="protein sequence ID" value="CAG2066977.1"/>
    <property type="molecule type" value="Genomic_DNA"/>
</dbReference>
<evidence type="ECO:0000259" key="3">
    <source>
        <dbReference type="Pfam" id="PF00561"/>
    </source>
</evidence>
<name>A0ABN7PIR2_TIMPD</name>
<proteinExistence type="predicted"/>
<dbReference type="InterPro" id="IPR000073">
    <property type="entry name" value="AB_hydrolase_1"/>
</dbReference>
<sequence length="144" mass="15938">MIYHVTIIHCPLANYIPSLGAKHGFILADEGFDVWLGNFRGNTYSINHVNGSSPEYWDFSMHEMGRYDIPAMIDLVLRVTQLARLFVVAHSTGATSTYVMASIRSEYISKMILLVAIAPVVPAPHLDTTAKDEAGRLGKKMLVS</sequence>
<comment type="caution">
    <text evidence="4">The sequence shown here is derived from an EMBL/GenBank/DDBJ whole genome shotgun (WGS) entry which is preliminary data.</text>
</comment>
<evidence type="ECO:0000313" key="4">
    <source>
        <dbReference type="EMBL" id="CAG2066977.1"/>
    </source>
</evidence>
<dbReference type="Gene3D" id="3.40.50.1820">
    <property type="entry name" value="alpha/beta hydrolase"/>
    <property type="match status" value="1"/>
</dbReference>
<evidence type="ECO:0000256" key="1">
    <source>
        <dbReference type="ARBA" id="ARBA00022963"/>
    </source>
</evidence>
<reference evidence="4" key="1">
    <citation type="submission" date="2021-03" db="EMBL/GenBank/DDBJ databases">
        <authorList>
            <person name="Tran Van P."/>
        </authorList>
    </citation>
    <scope>NUCLEOTIDE SEQUENCE</scope>
</reference>